<feature type="signal peptide" evidence="2">
    <location>
        <begin position="1"/>
        <end position="17"/>
    </location>
</feature>
<organism evidence="3 4">
    <name type="scientific">Hyaloperonospora brassicae</name>
    <name type="common">Brassica downy mildew</name>
    <name type="synonym">Peronospora brassicae</name>
    <dbReference type="NCBI Taxonomy" id="162125"/>
    <lineage>
        <taxon>Eukaryota</taxon>
        <taxon>Sar</taxon>
        <taxon>Stramenopiles</taxon>
        <taxon>Oomycota</taxon>
        <taxon>Peronosporomycetes</taxon>
        <taxon>Peronosporales</taxon>
        <taxon>Peronosporaceae</taxon>
        <taxon>Hyaloperonospora</taxon>
    </lineage>
</organism>
<evidence type="ECO:0000256" key="2">
    <source>
        <dbReference type="SAM" id="SignalP"/>
    </source>
</evidence>
<proteinExistence type="predicted"/>
<evidence type="ECO:0008006" key="5">
    <source>
        <dbReference type="Google" id="ProtNLM"/>
    </source>
</evidence>
<name>A0AAV0URN8_HYABA</name>
<dbReference type="AlphaFoldDB" id="A0AAV0URN8"/>
<keyword evidence="4" id="KW-1185">Reference proteome</keyword>
<reference evidence="3" key="1">
    <citation type="submission" date="2022-12" db="EMBL/GenBank/DDBJ databases">
        <authorList>
            <person name="Webb A."/>
        </authorList>
    </citation>
    <scope>NUCLEOTIDE SEQUENCE</scope>
    <source>
        <strain evidence="3">Hp1</strain>
    </source>
</reference>
<feature type="chain" id="PRO_5043505387" description="RxLR effector candidate protein" evidence="2">
    <location>
        <begin position="18"/>
        <end position="221"/>
    </location>
</feature>
<evidence type="ECO:0000313" key="4">
    <source>
        <dbReference type="Proteomes" id="UP001162031"/>
    </source>
</evidence>
<evidence type="ECO:0000313" key="3">
    <source>
        <dbReference type="EMBL" id="CAI5739137.1"/>
    </source>
</evidence>
<protein>
    <recommendedName>
        <fullName evidence="5">RxLR effector candidate protein</fullName>
    </recommendedName>
</protein>
<accession>A0AAV0URN8</accession>
<feature type="region of interest" description="Disordered" evidence="1">
    <location>
        <begin position="23"/>
        <end position="59"/>
    </location>
</feature>
<gene>
    <name evidence="3" type="ORF">HBR001_LOCUS7719</name>
</gene>
<dbReference type="Proteomes" id="UP001162031">
    <property type="component" value="Unassembled WGS sequence"/>
</dbReference>
<dbReference type="EMBL" id="CANTFL010001407">
    <property type="protein sequence ID" value="CAI5739137.1"/>
    <property type="molecule type" value="Genomic_DNA"/>
</dbReference>
<comment type="caution">
    <text evidence="3">The sequence shown here is derived from an EMBL/GenBank/DDBJ whole genome shotgun (WGS) entry which is preliminary data.</text>
</comment>
<feature type="compositionally biased region" description="Low complexity" evidence="1">
    <location>
        <begin position="23"/>
        <end position="34"/>
    </location>
</feature>
<keyword evidence="2" id="KW-0732">Signal</keyword>
<evidence type="ECO:0000256" key="1">
    <source>
        <dbReference type="SAM" id="MobiDB-lite"/>
    </source>
</evidence>
<sequence>MRFVVSVFAVAVTLAAATISASSSEPLRSSRTSSPVDNALDANAGKETAAERNEQSGVDIKGEERGLLEAVSKVGASFAAKFRSGGGAKPISSVALHAGTKAPTPRRSYLRHLFKTYMGMGGAVTKGAAGGKSVSGFKKWVSSLLRRFRTKKKSAEDGGAAGKVPADKTPDLLPVKEPVPIIKPPKLPGETTTVGDKKKRVTWNDAELVKFPEIPATAKGT</sequence>
<feature type="region of interest" description="Disordered" evidence="1">
    <location>
        <begin position="151"/>
        <end position="198"/>
    </location>
</feature>
<feature type="compositionally biased region" description="Basic and acidic residues" evidence="1">
    <location>
        <begin position="48"/>
        <end position="59"/>
    </location>
</feature>